<name>A0ACB7SNE7_HYAAI</name>
<organism evidence="1 2">
    <name type="scientific">Hyalomma asiaticum</name>
    <name type="common">Tick</name>
    <dbReference type="NCBI Taxonomy" id="266040"/>
    <lineage>
        <taxon>Eukaryota</taxon>
        <taxon>Metazoa</taxon>
        <taxon>Ecdysozoa</taxon>
        <taxon>Arthropoda</taxon>
        <taxon>Chelicerata</taxon>
        <taxon>Arachnida</taxon>
        <taxon>Acari</taxon>
        <taxon>Parasitiformes</taxon>
        <taxon>Ixodida</taxon>
        <taxon>Ixodoidea</taxon>
        <taxon>Ixodidae</taxon>
        <taxon>Hyalomminae</taxon>
        <taxon>Hyalomma</taxon>
    </lineage>
</organism>
<reference evidence="1" key="1">
    <citation type="submission" date="2020-05" db="EMBL/GenBank/DDBJ databases">
        <title>Large-scale comparative analyses of tick genomes elucidate their genetic diversity and vector capacities.</title>
        <authorList>
            <person name="Jia N."/>
            <person name="Wang J."/>
            <person name="Shi W."/>
            <person name="Du L."/>
            <person name="Sun Y."/>
            <person name="Zhan W."/>
            <person name="Jiang J."/>
            <person name="Wang Q."/>
            <person name="Zhang B."/>
            <person name="Ji P."/>
            <person name="Sakyi L.B."/>
            <person name="Cui X."/>
            <person name="Yuan T."/>
            <person name="Jiang B."/>
            <person name="Yang W."/>
            <person name="Lam T.T.-Y."/>
            <person name="Chang Q."/>
            <person name="Ding S."/>
            <person name="Wang X."/>
            <person name="Zhu J."/>
            <person name="Ruan X."/>
            <person name="Zhao L."/>
            <person name="Wei J."/>
            <person name="Que T."/>
            <person name="Du C."/>
            <person name="Cheng J."/>
            <person name="Dai P."/>
            <person name="Han X."/>
            <person name="Huang E."/>
            <person name="Gao Y."/>
            <person name="Liu J."/>
            <person name="Shao H."/>
            <person name="Ye R."/>
            <person name="Li L."/>
            <person name="Wei W."/>
            <person name="Wang X."/>
            <person name="Wang C."/>
            <person name="Yang T."/>
            <person name="Huo Q."/>
            <person name="Li W."/>
            <person name="Guo W."/>
            <person name="Chen H."/>
            <person name="Zhou L."/>
            <person name="Ni X."/>
            <person name="Tian J."/>
            <person name="Zhou Y."/>
            <person name="Sheng Y."/>
            <person name="Liu T."/>
            <person name="Pan Y."/>
            <person name="Xia L."/>
            <person name="Li J."/>
            <person name="Zhao F."/>
            <person name="Cao W."/>
        </authorList>
    </citation>
    <scope>NUCLEOTIDE SEQUENCE</scope>
    <source>
        <strain evidence="1">Hyas-2018</strain>
    </source>
</reference>
<evidence type="ECO:0000313" key="2">
    <source>
        <dbReference type="Proteomes" id="UP000821845"/>
    </source>
</evidence>
<keyword evidence="2" id="KW-1185">Reference proteome</keyword>
<gene>
    <name evidence="1" type="ORF">HPB50_005050</name>
</gene>
<dbReference type="Proteomes" id="UP000821845">
    <property type="component" value="Chromosome 3"/>
</dbReference>
<sequence>MGCRNCDPGLPLAGRLVWRTAPGQRQSKGGGNDESAFWDFPDIVIDVPGTWTLCPRMYVLIPTVPERKAQRNAIRRTWGKLRQYPNCTLRVVFFLSLPNTRGEVAAIKRERKMYKDIVALQEWKSGARPWSSSSTAAMIVEWVPMHLHGRQWAVRVTDDTHVRVLALLGVLERWAPGPRRVFGRASAGNDHLEGCVYAAKSEDFLRLQPAFADESEDQEEGLLVTGRPARKAGLVPTHLEGVGPCGDGEAAAAVKERFRTGNFSATHLTLRGLSPEQMAVLHRGHRRVRLRIANKIRPPRSEAVTGRS</sequence>
<protein>
    <submittedName>
        <fullName evidence="1">Uncharacterized protein</fullName>
    </submittedName>
</protein>
<evidence type="ECO:0000313" key="1">
    <source>
        <dbReference type="EMBL" id="KAH6935298.1"/>
    </source>
</evidence>
<comment type="caution">
    <text evidence="1">The sequence shown here is derived from an EMBL/GenBank/DDBJ whole genome shotgun (WGS) entry which is preliminary data.</text>
</comment>
<dbReference type="EMBL" id="CM023483">
    <property type="protein sequence ID" value="KAH6935298.1"/>
    <property type="molecule type" value="Genomic_DNA"/>
</dbReference>
<proteinExistence type="predicted"/>
<accession>A0ACB7SNE7</accession>